<keyword evidence="3" id="KW-0472">Membrane</keyword>
<feature type="region of interest" description="Disordered" evidence="2">
    <location>
        <begin position="197"/>
        <end position="276"/>
    </location>
</feature>
<comment type="caution">
    <text evidence="4">The sequence shown here is derived from an EMBL/GenBank/DDBJ whole genome shotgun (WGS) entry which is preliminary data.</text>
</comment>
<feature type="coiled-coil region" evidence="1">
    <location>
        <begin position="123"/>
        <end position="150"/>
    </location>
</feature>
<keyword evidence="3" id="KW-1133">Transmembrane helix</keyword>
<evidence type="ECO:0000256" key="3">
    <source>
        <dbReference type="SAM" id="Phobius"/>
    </source>
</evidence>
<dbReference type="EMBL" id="FOQZ01000005">
    <property type="protein sequence ID" value="SFI67822.1"/>
    <property type="molecule type" value="Genomic_DNA"/>
</dbReference>
<sequence length="276" mass="28703">MNVADTLRALIRRWYIVIPGLLLAVAVAVGAWVAVKPAYERSATQLLLPGEGVMPEGATNPFLFLGGLSQATDVLVRTLSSGETVEEVVGRYPGTEVEVRRDPTTSGPVVWTTVTAQSDADAAGALEAMLAQAESALERLQTEQNVLARDEITITTLTQDTESTPQQRTRMVLAAGAGAAAVAVTLVVASLVDGLARRRGGRGGNRRKMSAHEASDAEAGSASEQDEAPEADLTEPTDPADPAEPTDPADPADPGGASRPRAASDDQTRAPSAVDV</sequence>
<reference evidence="4 5" key="1">
    <citation type="submission" date="2016-10" db="EMBL/GenBank/DDBJ databases">
        <authorList>
            <person name="Varghese N."/>
            <person name="Submissions S."/>
        </authorList>
    </citation>
    <scope>NUCLEOTIDE SEQUENCE [LARGE SCALE GENOMIC DNA]</scope>
    <source>
        <strain evidence="4 5">UNC380MFSha3.1</strain>
    </source>
</reference>
<dbReference type="AlphaFoldDB" id="A0A7Z7D172"/>
<evidence type="ECO:0008006" key="6">
    <source>
        <dbReference type="Google" id="ProtNLM"/>
    </source>
</evidence>
<keyword evidence="1" id="KW-0175">Coiled coil</keyword>
<feature type="compositionally biased region" description="Acidic residues" evidence="2">
    <location>
        <begin position="224"/>
        <end position="235"/>
    </location>
</feature>
<gene>
    <name evidence="4" type="ORF">SAMN04487751_2595</name>
</gene>
<organism evidence="4 5">
    <name type="scientific">Microbacterium saccharophilum</name>
    <dbReference type="NCBI Taxonomy" id="1213358"/>
    <lineage>
        <taxon>Bacteria</taxon>
        <taxon>Bacillati</taxon>
        <taxon>Actinomycetota</taxon>
        <taxon>Actinomycetes</taxon>
        <taxon>Micrococcales</taxon>
        <taxon>Microbacteriaceae</taxon>
        <taxon>Microbacterium</taxon>
    </lineage>
</organism>
<proteinExistence type="predicted"/>
<dbReference type="Proteomes" id="UP000198702">
    <property type="component" value="Unassembled WGS sequence"/>
</dbReference>
<evidence type="ECO:0000313" key="4">
    <source>
        <dbReference type="EMBL" id="SFI67822.1"/>
    </source>
</evidence>
<evidence type="ECO:0000256" key="1">
    <source>
        <dbReference type="SAM" id="Coils"/>
    </source>
</evidence>
<evidence type="ECO:0000256" key="2">
    <source>
        <dbReference type="SAM" id="MobiDB-lite"/>
    </source>
</evidence>
<evidence type="ECO:0000313" key="5">
    <source>
        <dbReference type="Proteomes" id="UP000198702"/>
    </source>
</evidence>
<name>A0A7Z7D172_9MICO</name>
<keyword evidence="3" id="KW-0812">Transmembrane</keyword>
<feature type="compositionally biased region" description="Basic residues" evidence="2">
    <location>
        <begin position="197"/>
        <end position="209"/>
    </location>
</feature>
<protein>
    <recommendedName>
        <fullName evidence="6">Polysaccharide chain length determinant N-terminal domain-containing protein</fullName>
    </recommendedName>
</protein>
<accession>A0A7Z7D172</accession>
<feature type="transmembrane region" description="Helical" evidence="3">
    <location>
        <begin position="171"/>
        <end position="192"/>
    </location>
</feature>
<feature type="transmembrane region" description="Helical" evidence="3">
    <location>
        <begin position="14"/>
        <end position="35"/>
    </location>
</feature>
<dbReference type="RefSeq" id="WP_028497262.1">
    <property type="nucleotide sequence ID" value="NZ_FOQZ01000005.1"/>
</dbReference>